<dbReference type="STRING" id="1324314.BVG16_17630"/>
<keyword evidence="4" id="KW-0812">Transmembrane</keyword>
<dbReference type="InterPro" id="IPR020449">
    <property type="entry name" value="Tscrpt_reg_AraC-type_HTH"/>
</dbReference>
<evidence type="ECO:0000259" key="5">
    <source>
        <dbReference type="PROSITE" id="PS01124"/>
    </source>
</evidence>
<dbReference type="PROSITE" id="PS00041">
    <property type="entry name" value="HTH_ARAC_FAMILY_1"/>
    <property type="match status" value="1"/>
</dbReference>
<dbReference type="AlphaFoldDB" id="A0A1T2XB01"/>
<dbReference type="PANTHER" id="PTHR43280:SF28">
    <property type="entry name" value="HTH-TYPE TRANSCRIPTIONAL ACTIVATOR RHAS"/>
    <property type="match status" value="1"/>
</dbReference>
<dbReference type="InterPro" id="IPR009057">
    <property type="entry name" value="Homeodomain-like_sf"/>
</dbReference>
<proteinExistence type="predicted"/>
<evidence type="ECO:0000256" key="4">
    <source>
        <dbReference type="SAM" id="Phobius"/>
    </source>
</evidence>
<keyword evidence="1" id="KW-0805">Transcription regulation</keyword>
<keyword evidence="2" id="KW-0238">DNA-binding</keyword>
<evidence type="ECO:0000313" key="6">
    <source>
        <dbReference type="EMBL" id="OPA77015.1"/>
    </source>
</evidence>
<accession>A0A1T2XB01</accession>
<keyword evidence="4" id="KW-1133">Transmembrane helix</keyword>
<evidence type="ECO:0000313" key="7">
    <source>
        <dbReference type="Proteomes" id="UP000190188"/>
    </source>
</evidence>
<dbReference type="SMART" id="SM00342">
    <property type="entry name" value="HTH_ARAC"/>
    <property type="match status" value="1"/>
</dbReference>
<feature type="domain" description="HTH araC/xylS-type" evidence="5">
    <location>
        <begin position="626"/>
        <end position="725"/>
    </location>
</feature>
<evidence type="ECO:0000256" key="1">
    <source>
        <dbReference type="ARBA" id="ARBA00023015"/>
    </source>
</evidence>
<comment type="caution">
    <text evidence="6">The sequence shown here is derived from an EMBL/GenBank/DDBJ whole genome shotgun (WGS) entry which is preliminary data.</text>
</comment>
<dbReference type="GO" id="GO:0003700">
    <property type="term" value="F:DNA-binding transcription factor activity"/>
    <property type="evidence" value="ECO:0007669"/>
    <property type="project" value="InterPro"/>
</dbReference>
<organism evidence="6 7">
    <name type="scientific">Paenibacillus selenitireducens</name>
    <dbReference type="NCBI Taxonomy" id="1324314"/>
    <lineage>
        <taxon>Bacteria</taxon>
        <taxon>Bacillati</taxon>
        <taxon>Bacillota</taxon>
        <taxon>Bacilli</taxon>
        <taxon>Bacillales</taxon>
        <taxon>Paenibacillaceae</taxon>
        <taxon>Paenibacillus</taxon>
    </lineage>
</organism>
<dbReference type="Pfam" id="PF17853">
    <property type="entry name" value="GGDEF_2"/>
    <property type="match status" value="1"/>
</dbReference>
<dbReference type="InterPro" id="IPR041522">
    <property type="entry name" value="CdaR_GGDEF"/>
</dbReference>
<sequence>MPMFIIVITFIFFVFFQLFSEQNRKEALNANKMLSLQAMRLVDTSLKVIDNMVVLETINSKPLKDFFKSGTTGDPYINISAVQKLKEMINYYPLIDSIYLVRYSDGFVLSDATNSFVKQYPDQTFIEQYQISKTPKWTDGRTFEQFKRIGGKQVVSLVRGSPYMKNDQGMIVINVATDTLNKLTRDLYDSKVSFIQVTDTTDNMLFGSPIQVKDSEIYSQYVSSYSKWKYGSGLVHGGFVHIISSLYNVWFVIGLLMIALGLIWMIYVSRRNSRPIEQIAARFSGYSLPVSGGGSKRGAPDEFAFIESALDNILEQSKQYQQKYQEDLHLRTRFLFHQLIEGGSALTQSDWELQALQLKLPLPLGLYRILVVEIDKYGDFCSNFSKGDQDLLKFTLRSVVGEIASKLESQQWSEWTSASNLSVMLFEKGDVERGEQSILLQLVDQIRAWTEQNLKFTITIGIGHHAETIQGIPKSYKGAMEALKYKIVLGENRWITSDDIASQSQAEIYSHLGAIRSIAQSFRMLENNWSDQYDEWFVQLKHGRLTNDEIVNLMNYLIYYFGREMSTANKNYHQIWIQEGLPKLSEQMDNDYSLDHLRDETKQVLQALYVSLQQLQDESQHASLIRDIRKYMERDYANPNMSLEWLGEQFHINPKYVSRLFKENTGQKFVDFLIDLRMQEAQRLLVETNDAIQEIAEQVGYTSAISFSRVFKKITGYSPGEYRTERTRRANG</sequence>
<name>A0A1T2XB01_9BACL</name>
<dbReference type="GO" id="GO:0043565">
    <property type="term" value="F:sequence-specific DNA binding"/>
    <property type="evidence" value="ECO:0007669"/>
    <property type="project" value="InterPro"/>
</dbReference>
<keyword evidence="7" id="KW-1185">Reference proteome</keyword>
<dbReference type="PRINTS" id="PR00032">
    <property type="entry name" value="HTHARAC"/>
</dbReference>
<evidence type="ECO:0000256" key="3">
    <source>
        <dbReference type="ARBA" id="ARBA00023163"/>
    </source>
</evidence>
<feature type="transmembrane region" description="Helical" evidence="4">
    <location>
        <begin position="249"/>
        <end position="268"/>
    </location>
</feature>
<dbReference type="Proteomes" id="UP000190188">
    <property type="component" value="Unassembled WGS sequence"/>
</dbReference>
<dbReference type="EMBL" id="MSZX01000006">
    <property type="protein sequence ID" value="OPA77015.1"/>
    <property type="molecule type" value="Genomic_DNA"/>
</dbReference>
<dbReference type="SUPFAM" id="SSF46689">
    <property type="entry name" value="Homeodomain-like"/>
    <property type="match status" value="1"/>
</dbReference>
<dbReference type="InterPro" id="IPR018062">
    <property type="entry name" value="HTH_AraC-typ_CS"/>
</dbReference>
<protein>
    <submittedName>
        <fullName evidence="6">AraC family transcriptional regulator</fullName>
    </submittedName>
</protein>
<dbReference type="InterPro" id="IPR018060">
    <property type="entry name" value="HTH_AraC"/>
</dbReference>
<keyword evidence="3" id="KW-0804">Transcription</keyword>
<dbReference type="Gene3D" id="1.10.10.60">
    <property type="entry name" value="Homeodomain-like"/>
    <property type="match status" value="2"/>
</dbReference>
<dbReference type="Pfam" id="PF12833">
    <property type="entry name" value="HTH_18"/>
    <property type="match status" value="1"/>
</dbReference>
<reference evidence="6 7" key="1">
    <citation type="submission" date="2017-01" db="EMBL/GenBank/DDBJ databases">
        <title>Genome analysis of Paenibacillus selenitrireducens ES3-24.</title>
        <authorList>
            <person name="Xu D."/>
            <person name="Yao R."/>
            <person name="Zheng S."/>
        </authorList>
    </citation>
    <scope>NUCLEOTIDE SEQUENCE [LARGE SCALE GENOMIC DNA]</scope>
    <source>
        <strain evidence="6 7">ES3-24</strain>
    </source>
</reference>
<dbReference type="PANTHER" id="PTHR43280">
    <property type="entry name" value="ARAC-FAMILY TRANSCRIPTIONAL REGULATOR"/>
    <property type="match status" value="1"/>
</dbReference>
<dbReference type="PROSITE" id="PS01124">
    <property type="entry name" value="HTH_ARAC_FAMILY_2"/>
    <property type="match status" value="1"/>
</dbReference>
<keyword evidence="4" id="KW-0472">Membrane</keyword>
<evidence type="ECO:0000256" key="2">
    <source>
        <dbReference type="ARBA" id="ARBA00023125"/>
    </source>
</evidence>
<gene>
    <name evidence="6" type="ORF">BVG16_17630</name>
</gene>